<dbReference type="GO" id="GO:0004853">
    <property type="term" value="F:uroporphyrinogen decarboxylase activity"/>
    <property type="evidence" value="ECO:0007669"/>
    <property type="project" value="InterPro"/>
</dbReference>
<organism evidence="2 3">
    <name type="scientific">Clostridium senegalense</name>
    <dbReference type="NCBI Taxonomy" id="1465809"/>
    <lineage>
        <taxon>Bacteria</taxon>
        <taxon>Bacillati</taxon>
        <taxon>Bacillota</taxon>
        <taxon>Clostridia</taxon>
        <taxon>Eubacteriales</taxon>
        <taxon>Clostridiaceae</taxon>
        <taxon>Clostridium</taxon>
    </lineage>
</organism>
<dbReference type="GO" id="GO:0006779">
    <property type="term" value="P:porphyrin-containing compound biosynthetic process"/>
    <property type="evidence" value="ECO:0007669"/>
    <property type="project" value="InterPro"/>
</dbReference>
<evidence type="ECO:0000313" key="2">
    <source>
        <dbReference type="EMBL" id="NEU04909.1"/>
    </source>
</evidence>
<sequence>MFKCVSDNIESIPKTICDCYPDFYDRINTNEFMSKISKEIKEIKNDVFCKVPFCNTIEAEAFGGIIKLADENTSSRVGEYFINSVEDLEKIRPINFSKGRIKEVLDSVKNLSEDKENVVLMVEGPMTIVTSLMDSRLFYKLYRKNKDAIEKLLKLIEEGIVEYIRKAIENGVKVISYADPVGNIDIIGPKYFKELTGTMTCNIIRSVKDILISNNVLFHICGRTSTSLEECDFVNKKCIHGNEELTYGENLMNLSLNKENDKLIVVGHWCIKRTFLNKSDNIITLLELK</sequence>
<name>A0A6M0H2T1_9CLOT</name>
<evidence type="ECO:0000259" key="1">
    <source>
        <dbReference type="Pfam" id="PF01208"/>
    </source>
</evidence>
<dbReference type="Proteomes" id="UP000481872">
    <property type="component" value="Unassembled WGS sequence"/>
</dbReference>
<feature type="domain" description="Uroporphyrinogen decarboxylase (URO-D)" evidence="1">
    <location>
        <begin position="50"/>
        <end position="234"/>
    </location>
</feature>
<reference evidence="2 3" key="1">
    <citation type="submission" date="2020-02" db="EMBL/GenBank/DDBJ databases">
        <title>Genome assembly of a novel Clostridium senegalense strain.</title>
        <authorList>
            <person name="Gupta T.B."/>
            <person name="Jauregui R."/>
            <person name="Maclean P."/>
            <person name="Nawarathana A."/>
            <person name="Brightwell G."/>
        </authorList>
    </citation>
    <scope>NUCLEOTIDE SEQUENCE [LARGE SCALE GENOMIC DNA]</scope>
    <source>
        <strain evidence="2 3">AGRFS4</strain>
    </source>
</reference>
<dbReference type="AlphaFoldDB" id="A0A6M0H2T1"/>
<accession>A0A6M0H2T1</accession>
<dbReference type="InterPro" id="IPR052024">
    <property type="entry name" value="Methanogen_methyltrans"/>
</dbReference>
<dbReference type="SUPFAM" id="SSF51726">
    <property type="entry name" value="UROD/MetE-like"/>
    <property type="match status" value="1"/>
</dbReference>
<comment type="caution">
    <text evidence="2">The sequence shown here is derived from an EMBL/GenBank/DDBJ whole genome shotgun (WGS) entry which is preliminary data.</text>
</comment>
<evidence type="ECO:0000313" key="3">
    <source>
        <dbReference type="Proteomes" id="UP000481872"/>
    </source>
</evidence>
<protein>
    <recommendedName>
        <fullName evidence="1">Uroporphyrinogen decarboxylase (URO-D) domain-containing protein</fullName>
    </recommendedName>
</protein>
<dbReference type="PANTHER" id="PTHR47099">
    <property type="entry name" value="METHYLCOBAMIDE:COM METHYLTRANSFERASE MTBA"/>
    <property type="match status" value="1"/>
</dbReference>
<dbReference type="EMBL" id="JAAGPU010000013">
    <property type="protein sequence ID" value="NEU04909.1"/>
    <property type="molecule type" value="Genomic_DNA"/>
</dbReference>
<dbReference type="InterPro" id="IPR038071">
    <property type="entry name" value="UROD/MetE-like_sf"/>
</dbReference>
<dbReference type="RefSeq" id="WP_061995880.1">
    <property type="nucleotide sequence ID" value="NZ_JAAGPU010000013.1"/>
</dbReference>
<dbReference type="Gene3D" id="3.20.20.210">
    <property type="match status" value="1"/>
</dbReference>
<dbReference type="InterPro" id="IPR000257">
    <property type="entry name" value="Uroporphyrinogen_deCOase"/>
</dbReference>
<dbReference type="PANTHER" id="PTHR47099:SF1">
    <property type="entry name" value="METHYLCOBAMIDE:COM METHYLTRANSFERASE MTBA"/>
    <property type="match status" value="1"/>
</dbReference>
<dbReference type="Pfam" id="PF01208">
    <property type="entry name" value="URO-D"/>
    <property type="match status" value="1"/>
</dbReference>
<keyword evidence="3" id="KW-1185">Reference proteome</keyword>
<gene>
    <name evidence="2" type="ORF">G3M99_08590</name>
</gene>
<proteinExistence type="predicted"/>